<dbReference type="AlphaFoldDB" id="A0A8H3NVC4"/>
<reference evidence="1 2" key="1">
    <citation type="submission" date="2020-01" db="EMBL/GenBank/DDBJ databases">
        <title>Draft genome sequence of Aspergillus udagawae IFM 46972.</title>
        <authorList>
            <person name="Takahashi H."/>
            <person name="Yaguchi T."/>
        </authorList>
    </citation>
    <scope>NUCLEOTIDE SEQUENCE [LARGE SCALE GENOMIC DNA]</scope>
    <source>
        <strain evidence="1 2">IFM 46972</strain>
    </source>
</reference>
<comment type="caution">
    <text evidence="1">The sequence shown here is derived from an EMBL/GenBank/DDBJ whole genome shotgun (WGS) entry which is preliminary data.</text>
</comment>
<organism evidence="1 2">
    <name type="scientific">Aspergillus udagawae</name>
    <dbReference type="NCBI Taxonomy" id="91492"/>
    <lineage>
        <taxon>Eukaryota</taxon>
        <taxon>Fungi</taxon>
        <taxon>Dikarya</taxon>
        <taxon>Ascomycota</taxon>
        <taxon>Pezizomycotina</taxon>
        <taxon>Eurotiomycetes</taxon>
        <taxon>Eurotiomycetidae</taxon>
        <taxon>Eurotiales</taxon>
        <taxon>Aspergillaceae</taxon>
        <taxon>Aspergillus</taxon>
        <taxon>Aspergillus subgen. Fumigati</taxon>
    </lineage>
</organism>
<evidence type="ECO:0000313" key="2">
    <source>
        <dbReference type="Proteomes" id="UP000465221"/>
    </source>
</evidence>
<gene>
    <name evidence="1" type="ORF">IFM46972_06171</name>
</gene>
<proteinExistence type="predicted"/>
<dbReference type="Proteomes" id="UP000465221">
    <property type="component" value="Unassembled WGS sequence"/>
</dbReference>
<dbReference type="EMBL" id="BLKC01000041">
    <property type="protein sequence ID" value="GFF40331.1"/>
    <property type="molecule type" value="Genomic_DNA"/>
</dbReference>
<name>A0A8H3NVC4_9EURO</name>
<protein>
    <submittedName>
        <fullName evidence="1">Uncharacterized protein</fullName>
    </submittedName>
</protein>
<evidence type="ECO:0000313" key="1">
    <source>
        <dbReference type="EMBL" id="GFF40331.1"/>
    </source>
</evidence>
<sequence>MSIANRMDKQTKTTKRGVHSIHWSDEMQMHTDIRHKQVLRVVLAHYNRILRIYARILYKEHLLPVLTSSLPDRICFIMKISLALSALALLACPAAAVDFDPTEDCGAPFNAWWTQCTRSASNCCYYAAEKANATCPMTRARHYVLLGRCRSLFEGSARPYNKTDCVTATLSGIALTMGDRDLPFRVDCTIDDIKDMP</sequence>
<accession>A0A8H3NVC4</accession>